<protein>
    <recommendedName>
        <fullName evidence="3">Maturase K</fullName>
    </recommendedName>
</protein>
<feature type="non-terminal residue" evidence="1">
    <location>
        <position position="1"/>
    </location>
</feature>
<proteinExistence type="predicted"/>
<dbReference type="EMBL" id="CAXIEN010000027">
    <property type="protein sequence ID" value="CAL1267249.1"/>
    <property type="molecule type" value="Genomic_DNA"/>
</dbReference>
<evidence type="ECO:0000313" key="2">
    <source>
        <dbReference type="Proteomes" id="UP001497382"/>
    </source>
</evidence>
<dbReference type="Proteomes" id="UP001497382">
    <property type="component" value="Unassembled WGS sequence"/>
</dbReference>
<accession>A0AAV1Z8N4</accession>
<organism evidence="1 2">
    <name type="scientific">Larinioides sclopetarius</name>
    <dbReference type="NCBI Taxonomy" id="280406"/>
    <lineage>
        <taxon>Eukaryota</taxon>
        <taxon>Metazoa</taxon>
        <taxon>Ecdysozoa</taxon>
        <taxon>Arthropoda</taxon>
        <taxon>Chelicerata</taxon>
        <taxon>Arachnida</taxon>
        <taxon>Araneae</taxon>
        <taxon>Araneomorphae</taxon>
        <taxon>Entelegynae</taxon>
        <taxon>Araneoidea</taxon>
        <taxon>Araneidae</taxon>
        <taxon>Larinioides</taxon>
    </lineage>
</organism>
<evidence type="ECO:0000313" key="1">
    <source>
        <dbReference type="EMBL" id="CAL1267249.1"/>
    </source>
</evidence>
<reference evidence="1 2" key="1">
    <citation type="submission" date="2024-04" db="EMBL/GenBank/DDBJ databases">
        <authorList>
            <person name="Rising A."/>
            <person name="Reimegard J."/>
            <person name="Sonavane S."/>
            <person name="Akerstrom W."/>
            <person name="Nylinder S."/>
            <person name="Hedman E."/>
            <person name="Kallberg Y."/>
        </authorList>
    </citation>
    <scope>NUCLEOTIDE SEQUENCE [LARGE SCALE GENOMIC DNA]</scope>
</reference>
<dbReference type="AlphaFoldDB" id="A0AAV1Z8N4"/>
<keyword evidence="2" id="KW-1185">Reference proteome</keyword>
<comment type="caution">
    <text evidence="1">The sequence shown here is derived from an EMBL/GenBank/DDBJ whole genome shotgun (WGS) entry which is preliminary data.</text>
</comment>
<name>A0AAV1Z8N4_9ARAC</name>
<evidence type="ECO:0008006" key="3">
    <source>
        <dbReference type="Google" id="ProtNLM"/>
    </source>
</evidence>
<gene>
    <name evidence="1" type="ORF">LARSCL_LOCUS3556</name>
</gene>
<sequence length="89" mass="10248">FALFLKRLSLIASCSICKIKGWIRDVLKWGRMLSAMKTELFFYSLAYICRDETGKLLMKCNIPRQMAFQIFSKGNNRPCSNCSKSVILT</sequence>